<organism evidence="1 2">
    <name type="scientific">Panagrolaimus sp. ES5</name>
    <dbReference type="NCBI Taxonomy" id="591445"/>
    <lineage>
        <taxon>Eukaryota</taxon>
        <taxon>Metazoa</taxon>
        <taxon>Ecdysozoa</taxon>
        <taxon>Nematoda</taxon>
        <taxon>Chromadorea</taxon>
        <taxon>Rhabditida</taxon>
        <taxon>Tylenchina</taxon>
        <taxon>Panagrolaimomorpha</taxon>
        <taxon>Panagrolaimoidea</taxon>
        <taxon>Panagrolaimidae</taxon>
        <taxon>Panagrolaimus</taxon>
    </lineage>
</organism>
<evidence type="ECO:0000313" key="1">
    <source>
        <dbReference type="Proteomes" id="UP000887579"/>
    </source>
</evidence>
<evidence type="ECO:0000313" key="2">
    <source>
        <dbReference type="WBParaSite" id="ES5_v2.g4497.t1"/>
    </source>
</evidence>
<proteinExistence type="predicted"/>
<accession>A0AC34GN52</accession>
<name>A0AC34GN52_9BILA</name>
<reference evidence="2" key="1">
    <citation type="submission" date="2022-11" db="UniProtKB">
        <authorList>
            <consortium name="WormBaseParasite"/>
        </authorList>
    </citation>
    <scope>IDENTIFICATION</scope>
</reference>
<dbReference type="WBParaSite" id="ES5_v2.g4497.t1">
    <property type="protein sequence ID" value="ES5_v2.g4497.t1"/>
    <property type="gene ID" value="ES5_v2.g4497"/>
</dbReference>
<dbReference type="Proteomes" id="UP000887579">
    <property type="component" value="Unplaced"/>
</dbReference>
<protein>
    <submittedName>
        <fullName evidence="2">Cadherin domain-containing protein</fullName>
    </submittedName>
</protein>
<sequence length="583" mass="65030">MNAATWLPVAQAEHERHLRVSEMAPVGHQIGYVTDKLPEMLDRSNFFIVFPEPESMAEKILAVNEKTGEVLLQTEADYEKETKLIFLAVPTDGSLTIKVTVEILDENDNTPEFPVKDINLEISEYARIDTELVLPSAVDPDSERYAIKKYFIAGGNVNNVFRLATSKLNNAMYVDLVVNGQLDREYRDRYDLVVEAIDGGEPAKRGRLNVHVIILDANDNAPEFLHSRYSAQLTANATVGAKVITVKARDADAGENARVTYRLAENQFNTQGLIPCKINAESGDITVDSSPLNPGTTFELIVIAADHGVPQPLESTVFVTINIESSSAGASKYDLNIVWLTEDGSAKIYEGLPLGYILARISVRDYGSESLHLKGVDSLCLKQTDIPSVYLVLVCGPIDREVTPELHIQFSLSGSNEDIILDHPIIVEILDVNDNPPKWNNTEFSVTFNRQSEKHPQSIYRFIAEDVDSGENARIRYSLDSNDFFDIEPETGILFAKNEIDCRIGNEITFYVIATDNGDPPLNSSVKVIVNVIDTDSKPPIFEKSLYEITTKEDAEISTCLLQVCFCYYYYITLIIVQKKFPQ</sequence>